<evidence type="ECO:0000313" key="3">
    <source>
        <dbReference type="EMBL" id="ASU85944.1"/>
    </source>
</evidence>
<protein>
    <recommendedName>
        <fullName evidence="5">Holin</fullName>
    </recommendedName>
</protein>
<reference evidence="2 4" key="1">
    <citation type="submission" date="2017-08" db="EMBL/GenBank/DDBJ databases">
        <title>The complete genome sequence of Nocardiopsis gilva YIM 90087.</title>
        <authorList>
            <person name="Yin M."/>
            <person name="Tang S."/>
        </authorList>
    </citation>
    <scope>NUCLEOTIDE SEQUENCE [LARGE SCALE GENOMIC DNA]</scope>
    <source>
        <strain evidence="2 4">YIM 90087</strain>
    </source>
</reference>
<sequence>MSRVDAKVARPTLAGALATVLVFAAGLAGVEVPAEVAASAVVVLGAVVGYFSPHTPRPELNES</sequence>
<dbReference type="KEGG" id="ngv:CDO52_00140"/>
<dbReference type="AlphaFoldDB" id="A0A223RZX1"/>
<feature type="transmembrane region" description="Helical" evidence="1">
    <location>
        <begin position="36"/>
        <end position="53"/>
    </location>
</feature>
<dbReference type="Proteomes" id="UP000215005">
    <property type="component" value="Chromosome"/>
</dbReference>
<gene>
    <name evidence="2" type="ORF">CDO52_00140</name>
    <name evidence="3" type="ORF">CDO52_26935</name>
</gene>
<evidence type="ECO:0008006" key="5">
    <source>
        <dbReference type="Google" id="ProtNLM"/>
    </source>
</evidence>
<organism evidence="2 4">
    <name type="scientific">Nocardiopsis gilva YIM 90087</name>
    <dbReference type="NCBI Taxonomy" id="1235441"/>
    <lineage>
        <taxon>Bacteria</taxon>
        <taxon>Bacillati</taxon>
        <taxon>Actinomycetota</taxon>
        <taxon>Actinomycetes</taxon>
        <taxon>Streptosporangiales</taxon>
        <taxon>Nocardiopsidaceae</taxon>
        <taxon>Nocardiopsis</taxon>
    </lineage>
</organism>
<keyword evidence="1" id="KW-1133">Transmembrane helix</keyword>
<accession>A0A223RZX1</accession>
<dbReference type="EMBL" id="CP022753">
    <property type="protein sequence ID" value="ASU85944.1"/>
    <property type="molecule type" value="Genomic_DNA"/>
</dbReference>
<dbReference type="EMBL" id="CP022753">
    <property type="protein sequence ID" value="ASU81398.1"/>
    <property type="molecule type" value="Genomic_DNA"/>
</dbReference>
<dbReference type="RefSeq" id="WP_017619381.1">
    <property type="nucleotide sequence ID" value="NZ_ANBG01000240.1"/>
</dbReference>
<keyword evidence="4" id="KW-1185">Reference proteome</keyword>
<proteinExistence type="predicted"/>
<keyword evidence="1" id="KW-0812">Transmembrane</keyword>
<dbReference type="KEGG" id="ngv:CDO52_26935"/>
<name>A0A223RZX1_9ACTN</name>
<evidence type="ECO:0000313" key="2">
    <source>
        <dbReference type="EMBL" id="ASU81398.1"/>
    </source>
</evidence>
<evidence type="ECO:0000256" key="1">
    <source>
        <dbReference type="SAM" id="Phobius"/>
    </source>
</evidence>
<evidence type="ECO:0000313" key="4">
    <source>
        <dbReference type="Proteomes" id="UP000215005"/>
    </source>
</evidence>
<feature type="transmembrane region" description="Helical" evidence="1">
    <location>
        <begin position="12"/>
        <end position="30"/>
    </location>
</feature>
<keyword evidence="1" id="KW-0472">Membrane</keyword>